<feature type="non-terminal residue" evidence="2">
    <location>
        <position position="60"/>
    </location>
</feature>
<evidence type="ECO:0000313" key="2">
    <source>
        <dbReference type="EMBL" id="KAJ1115733.1"/>
    </source>
</evidence>
<feature type="compositionally biased region" description="Polar residues" evidence="1">
    <location>
        <begin position="12"/>
        <end position="27"/>
    </location>
</feature>
<feature type="non-terminal residue" evidence="2">
    <location>
        <position position="1"/>
    </location>
</feature>
<comment type="caution">
    <text evidence="2">The sequence shown here is derived from an EMBL/GenBank/DDBJ whole genome shotgun (WGS) entry which is preliminary data.</text>
</comment>
<gene>
    <name evidence="2" type="ORF">NDU88_003955</name>
</gene>
<accession>A0AAV7NI07</accession>
<name>A0AAV7NI07_PLEWA</name>
<evidence type="ECO:0000313" key="3">
    <source>
        <dbReference type="Proteomes" id="UP001066276"/>
    </source>
</evidence>
<dbReference type="Proteomes" id="UP001066276">
    <property type="component" value="Chromosome 8"/>
</dbReference>
<dbReference type="AlphaFoldDB" id="A0AAV7NI07"/>
<reference evidence="2" key="1">
    <citation type="journal article" date="2022" name="bioRxiv">
        <title>Sequencing and chromosome-scale assembly of the giantPleurodeles waltlgenome.</title>
        <authorList>
            <person name="Brown T."/>
            <person name="Elewa A."/>
            <person name="Iarovenko S."/>
            <person name="Subramanian E."/>
            <person name="Araus A.J."/>
            <person name="Petzold A."/>
            <person name="Susuki M."/>
            <person name="Suzuki K.-i.T."/>
            <person name="Hayashi T."/>
            <person name="Toyoda A."/>
            <person name="Oliveira C."/>
            <person name="Osipova E."/>
            <person name="Leigh N.D."/>
            <person name="Simon A."/>
            <person name="Yun M.H."/>
        </authorList>
    </citation>
    <scope>NUCLEOTIDE SEQUENCE</scope>
    <source>
        <strain evidence="2">20211129_DDA</strain>
        <tissue evidence="2">Liver</tissue>
    </source>
</reference>
<protein>
    <submittedName>
        <fullName evidence="2">Uncharacterized protein</fullName>
    </submittedName>
</protein>
<dbReference type="EMBL" id="JANPWB010000012">
    <property type="protein sequence ID" value="KAJ1115733.1"/>
    <property type="molecule type" value="Genomic_DNA"/>
</dbReference>
<evidence type="ECO:0000256" key="1">
    <source>
        <dbReference type="SAM" id="MobiDB-lite"/>
    </source>
</evidence>
<sequence length="60" mass="6725">KVLESERRHKFPSTQRSPKSPDKNGTSLVWVGLVPAIGNAPKHNVDTSHFPKENRAVFCK</sequence>
<organism evidence="2 3">
    <name type="scientific">Pleurodeles waltl</name>
    <name type="common">Iberian ribbed newt</name>
    <dbReference type="NCBI Taxonomy" id="8319"/>
    <lineage>
        <taxon>Eukaryota</taxon>
        <taxon>Metazoa</taxon>
        <taxon>Chordata</taxon>
        <taxon>Craniata</taxon>
        <taxon>Vertebrata</taxon>
        <taxon>Euteleostomi</taxon>
        <taxon>Amphibia</taxon>
        <taxon>Batrachia</taxon>
        <taxon>Caudata</taxon>
        <taxon>Salamandroidea</taxon>
        <taxon>Salamandridae</taxon>
        <taxon>Pleurodelinae</taxon>
        <taxon>Pleurodeles</taxon>
    </lineage>
</organism>
<proteinExistence type="predicted"/>
<keyword evidence="3" id="KW-1185">Reference proteome</keyword>
<feature type="region of interest" description="Disordered" evidence="1">
    <location>
        <begin position="1"/>
        <end position="27"/>
    </location>
</feature>